<keyword evidence="3" id="KW-1185">Reference proteome</keyword>
<reference evidence="2" key="1">
    <citation type="submission" date="2019-08" db="EMBL/GenBank/DDBJ databases">
        <authorList>
            <person name="Liu F."/>
        </authorList>
    </citation>
    <scope>NUCLEOTIDE SEQUENCE [LARGE SCALE GENOMIC DNA]</scope>
    <source>
        <strain evidence="2">PA1801</strain>
        <tissue evidence="2">Leaf</tissue>
    </source>
</reference>
<dbReference type="PANTHER" id="PTHR35046:SF9">
    <property type="entry name" value="RNA-DIRECTED DNA POLYMERASE"/>
    <property type="match status" value="1"/>
</dbReference>
<sequence>MKAVIRRRFILSYCHRELYQKLQNLSQGAKSVEDYYKEMEVAMIRVDVQEDHEATMARFLAGLNREIANIVELQHYVEIVDMVYMAISEPQRENLFHTCCHVRGKVYSIVIDGGSCTNVASTLMGEKLALLTTKHPSPQAAMA</sequence>
<feature type="domain" description="Retrotransposon gag" evidence="1">
    <location>
        <begin position="1"/>
        <end position="65"/>
    </location>
</feature>
<evidence type="ECO:0000259" key="1">
    <source>
        <dbReference type="Pfam" id="PF03732"/>
    </source>
</evidence>
<comment type="caution">
    <text evidence="2">The sequence shown here is derived from an EMBL/GenBank/DDBJ whole genome shotgun (WGS) entry which is preliminary data.</text>
</comment>
<name>A0A5B6WH99_9ROSI</name>
<dbReference type="PANTHER" id="PTHR35046">
    <property type="entry name" value="ZINC KNUCKLE (CCHC-TYPE) FAMILY PROTEIN"/>
    <property type="match status" value="1"/>
</dbReference>
<gene>
    <name evidence="2" type="ORF">EPI10_020990</name>
</gene>
<dbReference type="EMBL" id="SMMG02000003">
    <property type="protein sequence ID" value="KAA3480568.1"/>
    <property type="molecule type" value="Genomic_DNA"/>
</dbReference>
<dbReference type="OrthoDB" id="1731207at2759"/>
<dbReference type="AlphaFoldDB" id="A0A5B6WH99"/>
<dbReference type="InterPro" id="IPR005162">
    <property type="entry name" value="Retrotrans_gag_dom"/>
</dbReference>
<accession>A0A5B6WH99</accession>
<organism evidence="2 3">
    <name type="scientific">Gossypium australe</name>
    <dbReference type="NCBI Taxonomy" id="47621"/>
    <lineage>
        <taxon>Eukaryota</taxon>
        <taxon>Viridiplantae</taxon>
        <taxon>Streptophyta</taxon>
        <taxon>Embryophyta</taxon>
        <taxon>Tracheophyta</taxon>
        <taxon>Spermatophyta</taxon>
        <taxon>Magnoliopsida</taxon>
        <taxon>eudicotyledons</taxon>
        <taxon>Gunneridae</taxon>
        <taxon>Pentapetalae</taxon>
        <taxon>rosids</taxon>
        <taxon>malvids</taxon>
        <taxon>Malvales</taxon>
        <taxon>Malvaceae</taxon>
        <taxon>Malvoideae</taxon>
        <taxon>Gossypium</taxon>
    </lineage>
</organism>
<evidence type="ECO:0000313" key="3">
    <source>
        <dbReference type="Proteomes" id="UP000325315"/>
    </source>
</evidence>
<dbReference type="Proteomes" id="UP000325315">
    <property type="component" value="Unassembled WGS sequence"/>
</dbReference>
<protein>
    <submittedName>
        <fullName evidence="2">Mutant gag-pol polyprotein</fullName>
    </submittedName>
</protein>
<dbReference type="Pfam" id="PF03732">
    <property type="entry name" value="Retrotrans_gag"/>
    <property type="match status" value="1"/>
</dbReference>
<proteinExistence type="predicted"/>
<evidence type="ECO:0000313" key="2">
    <source>
        <dbReference type="EMBL" id="KAA3480568.1"/>
    </source>
</evidence>